<dbReference type="InterPro" id="IPR008979">
    <property type="entry name" value="Galactose-bd-like_sf"/>
</dbReference>
<proteinExistence type="inferred from homology"/>
<feature type="domain" description="GH16" evidence="5">
    <location>
        <begin position="168"/>
        <end position="419"/>
    </location>
</feature>
<evidence type="ECO:0000256" key="3">
    <source>
        <dbReference type="SAM" id="SignalP"/>
    </source>
</evidence>
<reference evidence="6" key="1">
    <citation type="journal article" date="2014" name="Int. J. Syst. Evol. Microbiol.">
        <title>Complete genome sequence of Corynebacterium casei LMG S-19264T (=DSM 44701T), isolated from a smear-ripened cheese.</title>
        <authorList>
            <consortium name="US DOE Joint Genome Institute (JGI-PGF)"/>
            <person name="Walter F."/>
            <person name="Albersmeier A."/>
            <person name="Kalinowski J."/>
            <person name="Ruckert C."/>
        </authorList>
    </citation>
    <scope>NUCLEOTIDE SEQUENCE</scope>
    <source>
        <strain evidence="6">KCTC 22169</strain>
    </source>
</reference>
<dbReference type="Proteomes" id="UP000626148">
    <property type="component" value="Unassembled WGS sequence"/>
</dbReference>
<accession>A0A918K1V9</accession>
<dbReference type="GO" id="GO:0004553">
    <property type="term" value="F:hydrolase activity, hydrolyzing O-glycosyl compounds"/>
    <property type="evidence" value="ECO:0007669"/>
    <property type="project" value="InterPro"/>
</dbReference>
<evidence type="ECO:0000313" key="6">
    <source>
        <dbReference type="EMBL" id="GGX42628.1"/>
    </source>
</evidence>
<comment type="caution">
    <text evidence="6">The sequence shown here is derived from an EMBL/GenBank/DDBJ whole genome shotgun (WGS) entry which is preliminary data.</text>
</comment>
<evidence type="ECO:0000259" key="5">
    <source>
        <dbReference type="PROSITE" id="PS51762"/>
    </source>
</evidence>
<feature type="signal peptide" evidence="3">
    <location>
        <begin position="1"/>
        <end position="24"/>
    </location>
</feature>
<dbReference type="PROSITE" id="PS51175">
    <property type="entry name" value="CBM6"/>
    <property type="match status" value="1"/>
</dbReference>
<dbReference type="PANTHER" id="PTHR10963:SF55">
    <property type="entry name" value="GLYCOSIDE HYDROLASE FAMILY 16 PROTEIN"/>
    <property type="match status" value="1"/>
</dbReference>
<dbReference type="SUPFAM" id="SSF49899">
    <property type="entry name" value="Concanavalin A-like lectins/glucanases"/>
    <property type="match status" value="1"/>
</dbReference>
<sequence>MNIHHFIWRTLVSILLLGPTLGWAAPTQIPGRLEAEDYDSYYDTTTGNSGGAYRYDDVDIEPTTDAGGGHNVGWVAASEYLKYPIQVNQSGTYRITLRSATPYSNRGVRVKIDNTDVSGRLTAPNTGGWQNWTDVSFETQLTSGQHQVEVYFEEDLQNLNYLDFTWLDDDSNNDWQLVWSDEFNGNQIDTGKWEHEVNGWGGGNNELQYYTARPQNSHVANGVLTLTARQERYTGPDGTREYTSARLRTQHKGDWRYGRVEVRARMPEGQGLWPAIWMLPTDDAYGGWAASGEIDIMEAVNLNNGGGNEVHGTLHYGGEWPNNTYSGEAYTPPTSVVDHFHEYAIEWEPGEIRWYVDGVHYQTQNDWWTSNGAYPAPFDQRFHLILNVAVGGNWPGNPDGSTVFPQTMQVDYVRVYQRP</sequence>
<dbReference type="EMBL" id="BMXR01000002">
    <property type="protein sequence ID" value="GGX42628.1"/>
    <property type="molecule type" value="Genomic_DNA"/>
</dbReference>
<dbReference type="InterPro" id="IPR050546">
    <property type="entry name" value="Glycosyl_Hydrlase_16"/>
</dbReference>
<dbReference type="RefSeq" id="WP_189607067.1">
    <property type="nucleotide sequence ID" value="NZ_BMXR01000002.1"/>
</dbReference>
<evidence type="ECO:0008006" key="8">
    <source>
        <dbReference type="Google" id="ProtNLM"/>
    </source>
</evidence>
<gene>
    <name evidence="6" type="ORF">GCM10007392_06500</name>
</gene>
<dbReference type="AlphaFoldDB" id="A0A918K1V9"/>
<evidence type="ECO:0000256" key="2">
    <source>
        <dbReference type="ARBA" id="ARBA00022729"/>
    </source>
</evidence>
<organism evidence="6 7">
    <name type="scientific">Saccharospirillum salsuginis</name>
    <dbReference type="NCBI Taxonomy" id="418750"/>
    <lineage>
        <taxon>Bacteria</taxon>
        <taxon>Pseudomonadati</taxon>
        <taxon>Pseudomonadota</taxon>
        <taxon>Gammaproteobacteria</taxon>
        <taxon>Oceanospirillales</taxon>
        <taxon>Saccharospirillaceae</taxon>
        <taxon>Saccharospirillum</taxon>
    </lineage>
</organism>
<name>A0A918K1V9_9GAMM</name>
<evidence type="ECO:0000313" key="7">
    <source>
        <dbReference type="Proteomes" id="UP000626148"/>
    </source>
</evidence>
<dbReference type="SMART" id="SM00606">
    <property type="entry name" value="CBD_IV"/>
    <property type="match status" value="1"/>
</dbReference>
<dbReference type="GO" id="GO:0005975">
    <property type="term" value="P:carbohydrate metabolic process"/>
    <property type="evidence" value="ECO:0007669"/>
    <property type="project" value="InterPro"/>
</dbReference>
<dbReference type="InterPro" id="IPR013320">
    <property type="entry name" value="ConA-like_dom_sf"/>
</dbReference>
<dbReference type="CDD" id="cd04080">
    <property type="entry name" value="CBM6_cellulase-like"/>
    <property type="match status" value="1"/>
</dbReference>
<evidence type="ECO:0000259" key="4">
    <source>
        <dbReference type="PROSITE" id="PS51175"/>
    </source>
</evidence>
<dbReference type="Pfam" id="PF03422">
    <property type="entry name" value="CBM_6"/>
    <property type="match status" value="1"/>
</dbReference>
<dbReference type="PROSITE" id="PS51762">
    <property type="entry name" value="GH16_2"/>
    <property type="match status" value="1"/>
</dbReference>
<feature type="chain" id="PRO_5037594362" description="Beta-glucanase, GH16 family" evidence="3">
    <location>
        <begin position="25"/>
        <end position="419"/>
    </location>
</feature>
<keyword evidence="7" id="KW-1185">Reference proteome</keyword>
<dbReference type="Pfam" id="PF00722">
    <property type="entry name" value="Glyco_hydro_16"/>
    <property type="match status" value="1"/>
</dbReference>
<dbReference type="Gene3D" id="2.60.120.260">
    <property type="entry name" value="Galactose-binding domain-like"/>
    <property type="match status" value="1"/>
</dbReference>
<dbReference type="PANTHER" id="PTHR10963">
    <property type="entry name" value="GLYCOSYL HYDROLASE-RELATED"/>
    <property type="match status" value="1"/>
</dbReference>
<feature type="domain" description="CBM6" evidence="4">
    <location>
        <begin position="31"/>
        <end position="165"/>
    </location>
</feature>
<reference evidence="6" key="2">
    <citation type="submission" date="2020-09" db="EMBL/GenBank/DDBJ databases">
        <authorList>
            <person name="Sun Q."/>
            <person name="Kim S."/>
        </authorList>
    </citation>
    <scope>NUCLEOTIDE SEQUENCE</scope>
    <source>
        <strain evidence="6">KCTC 22169</strain>
    </source>
</reference>
<dbReference type="InterPro" id="IPR006584">
    <property type="entry name" value="Cellulose-bd_IV"/>
</dbReference>
<evidence type="ECO:0000256" key="1">
    <source>
        <dbReference type="ARBA" id="ARBA00006865"/>
    </source>
</evidence>
<comment type="similarity">
    <text evidence="1">Belongs to the glycosyl hydrolase 16 family.</text>
</comment>
<dbReference type="SUPFAM" id="SSF49785">
    <property type="entry name" value="Galactose-binding domain-like"/>
    <property type="match status" value="1"/>
</dbReference>
<protein>
    <recommendedName>
        <fullName evidence="8">Beta-glucanase, GH16 family</fullName>
    </recommendedName>
</protein>
<dbReference type="CDD" id="cd08023">
    <property type="entry name" value="GH16_laminarinase_like"/>
    <property type="match status" value="1"/>
</dbReference>
<dbReference type="InterPro" id="IPR005084">
    <property type="entry name" value="CBM6"/>
</dbReference>
<dbReference type="InterPro" id="IPR000757">
    <property type="entry name" value="Beta-glucanase-like"/>
</dbReference>
<keyword evidence="2 3" id="KW-0732">Signal</keyword>
<dbReference type="Gene3D" id="2.60.120.200">
    <property type="match status" value="1"/>
</dbReference>
<dbReference type="GO" id="GO:0030246">
    <property type="term" value="F:carbohydrate binding"/>
    <property type="evidence" value="ECO:0007669"/>
    <property type="project" value="InterPro"/>
</dbReference>